<protein>
    <submittedName>
        <fullName evidence="1">Uncharacterized protein</fullName>
    </submittedName>
</protein>
<dbReference type="Proteomes" id="UP000664480">
    <property type="component" value="Unassembled WGS sequence"/>
</dbReference>
<proteinExistence type="predicted"/>
<name>A0ABS3CEI5_9BACT</name>
<dbReference type="Pfam" id="PF19458">
    <property type="entry name" value="DUF5995"/>
    <property type="match status" value="1"/>
</dbReference>
<keyword evidence="2" id="KW-1185">Reference proteome</keyword>
<reference evidence="1 2" key="1">
    <citation type="submission" date="2021-03" db="EMBL/GenBank/DDBJ databases">
        <title>novel species isolated from a fishpond in China.</title>
        <authorList>
            <person name="Lu H."/>
            <person name="Cai Z."/>
        </authorList>
    </citation>
    <scope>NUCLEOTIDE SEQUENCE [LARGE SCALE GENOMIC DNA]</scope>
    <source>
        <strain evidence="1 2">YJ13C</strain>
    </source>
</reference>
<sequence>MTPTEPVLDRMDLLIRGWQEKEDSRQFFLRCYRLMTGNMLDSLDKGAFHDPDWIHTLLHRFADYYFEALDCYDCGRTTSKVWYEVHQLTAEKELREVQYLLMGVNAHINYDLVLTIYDLLHLEWKELSDSEKLARYQDHCKVNEIIAASIDTVQDELLSPSDPFMDWIDQAFGRMDEYLLSKLITNWRQEVWDQACSLLVISDELEREEIRKKLEASVLKRNKLISLDFF</sequence>
<gene>
    <name evidence="1" type="ORF">J0A69_08765</name>
</gene>
<dbReference type="InterPro" id="IPR046037">
    <property type="entry name" value="DUF5995"/>
</dbReference>
<evidence type="ECO:0000313" key="2">
    <source>
        <dbReference type="Proteomes" id="UP000664480"/>
    </source>
</evidence>
<dbReference type="EMBL" id="JAFKCU010000002">
    <property type="protein sequence ID" value="MBN7815517.1"/>
    <property type="molecule type" value="Genomic_DNA"/>
</dbReference>
<organism evidence="1 2">
    <name type="scientific">Algoriphagus pacificus</name>
    <dbReference type="NCBI Taxonomy" id="2811234"/>
    <lineage>
        <taxon>Bacteria</taxon>
        <taxon>Pseudomonadati</taxon>
        <taxon>Bacteroidota</taxon>
        <taxon>Cytophagia</taxon>
        <taxon>Cytophagales</taxon>
        <taxon>Cyclobacteriaceae</taxon>
        <taxon>Algoriphagus</taxon>
    </lineage>
</organism>
<comment type="caution">
    <text evidence="1">The sequence shown here is derived from an EMBL/GenBank/DDBJ whole genome shotgun (WGS) entry which is preliminary data.</text>
</comment>
<accession>A0ABS3CEI5</accession>
<evidence type="ECO:0000313" key="1">
    <source>
        <dbReference type="EMBL" id="MBN7815517.1"/>
    </source>
</evidence>
<dbReference type="RefSeq" id="WP_206586182.1">
    <property type="nucleotide sequence ID" value="NZ_JAFKCU010000002.1"/>
</dbReference>